<dbReference type="EMBL" id="JAGPYM010000043">
    <property type="protein sequence ID" value="KAH6873881.1"/>
    <property type="molecule type" value="Genomic_DNA"/>
</dbReference>
<keyword evidence="1" id="KW-0175">Coiled coil</keyword>
<sequence length="544" mass="61039">MFIYSGKLKWQKYAQDETFVIILPNGPVRVGDTAYFFSQWTVDSKGVTKPNWFQSLVINKVSKTPSGDDTFTFAHHYYSWEITSQQVYDKLDVTMANPTNYKSTMTLDRIWQSEGDQSAGSARIWTGKINWVHFASNEMAIFIVPEGFGEGKPVLSLWQWTSDGSGKEKSPSFRNEVQKLEPGAGNGVKFSYKSYYDLTCTWDEKTEKLAVHMKGPEADQDLGEFTLSALIERHSHDFNPPEAAPNKAELEVRLPQAQPSLPRVLNPMPFPRTLVDTLAHTASFVDQAGYLAKYATERYHALDADFHVRGQQLDAAKSENGELNDKVKTLTNNLDVEKAKTADLEKKLADARDEAATKEAELNKKIEGLLDAADKDRTHDAEDHKALAGARQALEEERAAKADLQKRLDAALLAQADAEARLKAEIANVIRLNAQIVELQAKLEVEEKHNSKLQADNDEYKKKIADLEAQLKKVQRELRNAKDDLAAAEDSILDKDKTIADLRQQRTDLGKVRDAQDIELDNLKKKFGAEIKSLKEQLADATGN</sequence>
<dbReference type="Proteomes" id="UP000777438">
    <property type="component" value="Unassembled WGS sequence"/>
</dbReference>
<dbReference type="Gene3D" id="1.20.5.340">
    <property type="match status" value="1"/>
</dbReference>
<proteinExistence type="predicted"/>
<organism evidence="2 3">
    <name type="scientific">Thelonectria olida</name>
    <dbReference type="NCBI Taxonomy" id="1576542"/>
    <lineage>
        <taxon>Eukaryota</taxon>
        <taxon>Fungi</taxon>
        <taxon>Dikarya</taxon>
        <taxon>Ascomycota</taxon>
        <taxon>Pezizomycotina</taxon>
        <taxon>Sordariomycetes</taxon>
        <taxon>Hypocreomycetidae</taxon>
        <taxon>Hypocreales</taxon>
        <taxon>Nectriaceae</taxon>
        <taxon>Thelonectria</taxon>
    </lineage>
</organism>
<protein>
    <submittedName>
        <fullName evidence="2">Uncharacterized protein</fullName>
    </submittedName>
</protein>
<reference evidence="2 3" key="1">
    <citation type="journal article" date="2021" name="Nat. Commun.">
        <title>Genetic determinants of endophytism in the Arabidopsis root mycobiome.</title>
        <authorList>
            <person name="Mesny F."/>
            <person name="Miyauchi S."/>
            <person name="Thiergart T."/>
            <person name="Pickel B."/>
            <person name="Atanasova L."/>
            <person name="Karlsson M."/>
            <person name="Huettel B."/>
            <person name="Barry K.W."/>
            <person name="Haridas S."/>
            <person name="Chen C."/>
            <person name="Bauer D."/>
            <person name="Andreopoulos W."/>
            <person name="Pangilinan J."/>
            <person name="LaButti K."/>
            <person name="Riley R."/>
            <person name="Lipzen A."/>
            <person name="Clum A."/>
            <person name="Drula E."/>
            <person name="Henrissat B."/>
            <person name="Kohler A."/>
            <person name="Grigoriev I.V."/>
            <person name="Martin F.M."/>
            <person name="Hacquard S."/>
        </authorList>
    </citation>
    <scope>NUCLEOTIDE SEQUENCE [LARGE SCALE GENOMIC DNA]</scope>
    <source>
        <strain evidence="2 3">MPI-CAGE-CH-0241</strain>
    </source>
</reference>
<evidence type="ECO:0000256" key="1">
    <source>
        <dbReference type="SAM" id="Coils"/>
    </source>
</evidence>
<evidence type="ECO:0000313" key="3">
    <source>
        <dbReference type="Proteomes" id="UP000777438"/>
    </source>
</evidence>
<feature type="coiled-coil region" evidence="1">
    <location>
        <begin position="313"/>
        <end position="361"/>
    </location>
</feature>
<dbReference type="SUPFAM" id="SSF90257">
    <property type="entry name" value="Myosin rod fragments"/>
    <property type="match status" value="1"/>
</dbReference>
<name>A0A9P8VSU7_9HYPO</name>
<evidence type="ECO:0000313" key="2">
    <source>
        <dbReference type="EMBL" id="KAH6873881.1"/>
    </source>
</evidence>
<comment type="caution">
    <text evidence="2">The sequence shown here is derived from an EMBL/GenBank/DDBJ whole genome shotgun (WGS) entry which is preliminary data.</text>
</comment>
<gene>
    <name evidence="2" type="ORF">B0T10DRAFT_553013</name>
</gene>
<accession>A0A9P8VSU7</accession>
<keyword evidence="3" id="KW-1185">Reference proteome</keyword>
<dbReference type="OrthoDB" id="4332097at2759"/>
<dbReference type="AlphaFoldDB" id="A0A9P8VSU7"/>
<feature type="coiled-coil region" evidence="1">
    <location>
        <begin position="387"/>
        <end position="544"/>
    </location>
</feature>